<evidence type="ECO:0000256" key="1">
    <source>
        <dbReference type="SAM" id="MobiDB-lite"/>
    </source>
</evidence>
<dbReference type="Proteomes" id="UP001152484">
    <property type="component" value="Unassembled WGS sequence"/>
</dbReference>
<protein>
    <submittedName>
        <fullName evidence="2">Uncharacterized protein</fullName>
    </submittedName>
</protein>
<reference evidence="2" key="1">
    <citation type="submission" date="2022-07" db="EMBL/GenBank/DDBJ databases">
        <authorList>
            <person name="Macas J."/>
            <person name="Novak P."/>
            <person name="Neumann P."/>
        </authorList>
    </citation>
    <scope>NUCLEOTIDE SEQUENCE</scope>
</reference>
<gene>
    <name evidence="2" type="ORF">CEURO_LOCUS5323</name>
</gene>
<organism evidence="2 3">
    <name type="scientific">Cuscuta europaea</name>
    <name type="common">European dodder</name>
    <dbReference type="NCBI Taxonomy" id="41803"/>
    <lineage>
        <taxon>Eukaryota</taxon>
        <taxon>Viridiplantae</taxon>
        <taxon>Streptophyta</taxon>
        <taxon>Embryophyta</taxon>
        <taxon>Tracheophyta</taxon>
        <taxon>Spermatophyta</taxon>
        <taxon>Magnoliopsida</taxon>
        <taxon>eudicotyledons</taxon>
        <taxon>Gunneridae</taxon>
        <taxon>Pentapetalae</taxon>
        <taxon>asterids</taxon>
        <taxon>lamiids</taxon>
        <taxon>Solanales</taxon>
        <taxon>Convolvulaceae</taxon>
        <taxon>Cuscuteae</taxon>
        <taxon>Cuscuta</taxon>
        <taxon>Cuscuta subgen. Cuscuta</taxon>
    </lineage>
</organism>
<feature type="region of interest" description="Disordered" evidence="1">
    <location>
        <begin position="79"/>
        <end position="99"/>
    </location>
</feature>
<evidence type="ECO:0000313" key="3">
    <source>
        <dbReference type="Proteomes" id="UP001152484"/>
    </source>
</evidence>
<evidence type="ECO:0000313" key="2">
    <source>
        <dbReference type="EMBL" id="CAH9074820.1"/>
    </source>
</evidence>
<comment type="caution">
    <text evidence="2">The sequence shown here is derived from an EMBL/GenBank/DDBJ whole genome shotgun (WGS) entry which is preliminary data.</text>
</comment>
<name>A0A9P0YTK3_CUSEU</name>
<sequence>MIHSLLMDVLGGIYVQPVRLMCPYRLSKLHLRLLVICPGSLYICVKLKKDDPLKMSVPKPIKFIPEGVSVAQKYRWEAGSKPQRSQPHHFPVVEKQNEQEEEIAKEKGVGCHRRPEKECQTLFCWIIEIIYIFIRTISFNF</sequence>
<keyword evidence="3" id="KW-1185">Reference proteome</keyword>
<accession>A0A9P0YTK3</accession>
<proteinExistence type="predicted"/>
<dbReference type="EMBL" id="CAMAPE010000009">
    <property type="protein sequence ID" value="CAH9074820.1"/>
    <property type="molecule type" value="Genomic_DNA"/>
</dbReference>
<dbReference type="AlphaFoldDB" id="A0A9P0YTK3"/>